<comment type="cofactor">
    <cofactor evidence="1">
        <name>Fe(2+)</name>
        <dbReference type="ChEBI" id="CHEBI:29033"/>
    </cofactor>
</comment>
<dbReference type="SMART" id="SM00612">
    <property type="entry name" value="Kelch"/>
    <property type="match status" value="2"/>
</dbReference>
<evidence type="ECO:0000313" key="6">
    <source>
        <dbReference type="Proteomes" id="UP001165090"/>
    </source>
</evidence>
<feature type="non-terminal residue" evidence="5">
    <location>
        <position position="1"/>
    </location>
</feature>
<dbReference type="EMBL" id="BSDZ01000008">
    <property type="protein sequence ID" value="GLI60855.1"/>
    <property type="molecule type" value="Genomic_DNA"/>
</dbReference>
<evidence type="ECO:0000256" key="2">
    <source>
        <dbReference type="ARBA" id="ARBA00022441"/>
    </source>
</evidence>
<dbReference type="PANTHER" id="PTHR47435:SF4">
    <property type="entry name" value="KELCH REPEAT PROTEIN (AFU_ORTHOLOGUE AFUA_5G12780)"/>
    <property type="match status" value="1"/>
</dbReference>
<evidence type="ECO:0000256" key="4">
    <source>
        <dbReference type="ARBA" id="ARBA00023004"/>
    </source>
</evidence>
<keyword evidence="6" id="KW-1185">Reference proteome</keyword>
<dbReference type="Gene3D" id="2.120.10.80">
    <property type="entry name" value="Kelch-type beta propeller"/>
    <property type="match status" value="2"/>
</dbReference>
<organism evidence="5 6">
    <name type="scientific">Volvox africanus</name>
    <dbReference type="NCBI Taxonomy" id="51714"/>
    <lineage>
        <taxon>Eukaryota</taxon>
        <taxon>Viridiplantae</taxon>
        <taxon>Chlorophyta</taxon>
        <taxon>core chlorophytes</taxon>
        <taxon>Chlorophyceae</taxon>
        <taxon>CS clade</taxon>
        <taxon>Chlamydomonadales</taxon>
        <taxon>Volvocaceae</taxon>
        <taxon>Volvox</taxon>
    </lineage>
</organism>
<sequence length="367" mass="38967">GLFVSHTINILAIMRWTSLPQVGTLPVERSSHSITALGNRILLFGGEHDPRVPVGSELYEYSFADGTWCVVDAKGEPPTPRVAHASAAVGNKLYIFGGRSGLAMGEGASNDLYVFDSDTCTWARLDGQGDIPPKRSYHTMTAVANKVYVFGGCGEEGRLSDLYEYDTTTNTWRQLALPLPQAVPGRGGSCLVAAPKPGGPEGEWVLYVIAGFCGRELDDMHVYSISDNVWCGSNCPSCSPPSSETTEGDGHSHCKLSARSVFGAAVHSCDQGDCTSKDTVVAFGGEVDPSAKGHDGAGDFCGSLMAFGSRGIRDWRAIEAGGDAPGPRGWFASTTTPDGRLVIHGGLDANNERLRDMFVLDMHADST</sequence>
<dbReference type="PANTHER" id="PTHR47435">
    <property type="entry name" value="KELCH REPEAT PROTEIN (AFU_ORTHOLOGUE AFUA_5G12780)"/>
    <property type="match status" value="1"/>
</dbReference>
<protein>
    <submittedName>
        <fullName evidence="5">Uncharacterized protein</fullName>
    </submittedName>
</protein>
<reference evidence="5 6" key="1">
    <citation type="journal article" date="2023" name="IScience">
        <title>Expanded male sex-determining region conserved during the evolution of homothallism in the green alga Volvox.</title>
        <authorList>
            <person name="Yamamoto K."/>
            <person name="Matsuzaki R."/>
            <person name="Mahakham W."/>
            <person name="Heman W."/>
            <person name="Sekimoto H."/>
            <person name="Kawachi M."/>
            <person name="Minakuchi Y."/>
            <person name="Toyoda A."/>
            <person name="Nozaki H."/>
        </authorList>
    </citation>
    <scope>NUCLEOTIDE SEQUENCE [LARGE SCALE GENOMIC DNA]</scope>
    <source>
        <strain evidence="5 6">NIES-4468</strain>
    </source>
</reference>
<dbReference type="SUPFAM" id="SSF117281">
    <property type="entry name" value="Kelch motif"/>
    <property type="match status" value="1"/>
</dbReference>
<gene>
    <name evidence="5" type="ORF">VaNZ11_003069</name>
</gene>
<dbReference type="InterPro" id="IPR006652">
    <property type="entry name" value="Kelch_1"/>
</dbReference>
<dbReference type="InterPro" id="IPR015915">
    <property type="entry name" value="Kelch-typ_b-propeller"/>
</dbReference>
<evidence type="ECO:0000313" key="5">
    <source>
        <dbReference type="EMBL" id="GLI60855.1"/>
    </source>
</evidence>
<evidence type="ECO:0000256" key="3">
    <source>
        <dbReference type="ARBA" id="ARBA00022737"/>
    </source>
</evidence>
<proteinExistence type="predicted"/>
<accession>A0ABQ5RTC3</accession>
<dbReference type="Pfam" id="PF24681">
    <property type="entry name" value="Kelch_KLHDC2_KLHL20_DRC7"/>
    <property type="match status" value="1"/>
</dbReference>
<keyword evidence="4" id="KW-0408">Iron</keyword>
<name>A0ABQ5RTC3_9CHLO</name>
<evidence type="ECO:0000256" key="1">
    <source>
        <dbReference type="ARBA" id="ARBA00001954"/>
    </source>
</evidence>
<keyword evidence="2" id="KW-0880">Kelch repeat</keyword>
<dbReference type="Proteomes" id="UP001165090">
    <property type="component" value="Unassembled WGS sequence"/>
</dbReference>
<comment type="caution">
    <text evidence="5">The sequence shown here is derived from an EMBL/GenBank/DDBJ whole genome shotgun (WGS) entry which is preliminary data.</text>
</comment>
<keyword evidence="3" id="KW-0677">Repeat</keyword>